<sequence length="20" mass="2143">MRVMGSRTLLLLLLGALALT</sequence>
<proteinExistence type="predicted"/>
<gene>
    <name evidence="1" type="primary">B</name>
</gene>
<organism evidence="1">
    <name type="scientific">Macaca fascicularis</name>
    <name type="common">Crab-eating macaque</name>
    <name type="synonym">Cynomolgus monkey</name>
    <dbReference type="NCBI Taxonomy" id="9541"/>
    <lineage>
        <taxon>Eukaryota</taxon>
        <taxon>Metazoa</taxon>
        <taxon>Chordata</taxon>
        <taxon>Craniata</taxon>
        <taxon>Vertebrata</taxon>
        <taxon>Euteleostomi</taxon>
        <taxon>Mammalia</taxon>
        <taxon>Eutheria</taxon>
        <taxon>Euarchontoglires</taxon>
        <taxon>Primates</taxon>
        <taxon>Haplorrhini</taxon>
        <taxon>Catarrhini</taxon>
        <taxon>Cercopithecidae</taxon>
        <taxon>Cercopithecinae</taxon>
        <taxon>Macaca</taxon>
    </lineage>
</organism>
<accession>A0A812F3W0</accession>
<dbReference type="AlphaFoldDB" id="A0A812F3W0"/>
<protein>
    <submittedName>
        <fullName evidence="1">CDS</fullName>
    </submittedName>
</protein>
<evidence type="ECO:0000313" key="1">
    <source>
        <dbReference type="EMBL" id="CAE6877123.1"/>
    </source>
</evidence>
<reference evidence="1" key="1">
    <citation type="submission" date="2021-02" db="EMBL/GenBank/DDBJ databases">
        <authorList>
            <person name="De Groot G. N."/>
        </authorList>
    </citation>
    <scope>NUCLEOTIDE SEQUENCE</scope>
</reference>
<name>A0A812F3W0_MACFA</name>
<dbReference type="EMBL" id="HG992589">
    <property type="protein sequence ID" value="CAE6877123.1"/>
    <property type="molecule type" value="Genomic_DNA"/>
</dbReference>